<dbReference type="GO" id="GO:0050660">
    <property type="term" value="F:flavin adenine dinucleotide binding"/>
    <property type="evidence" value="ECO:0007669"/>
    <property type="project" value="InterPro"/>
</dbReference>
<dbReference type="SUPFAM" id="SSF51905">
    <property type="entry name" value="FAD/NAD(P)-binding domain"/>
    <property type="match status" value="1"/>
</dbReference>
<feature type="region of interest" description="Disordered" evidence="5">
    <location>
        <begin position="18"/>
        <end position="48"/>
    </location>
</feature>
<reference evidence="9 10" key="1">
    <citation type="submission" date="2015-09" db="EMBL/GenBank/DDBJ databases">
        <title>Sorangium comparison.</title>
        <authorList>
            <person name="Zaburannyi N."/>
            <person name="Bunk B."/>
            <person name="Overmann J."/>
            <person name="Mueller R."/>
        </authorList>
    </citation>
    <scope>NUCLEOTIDE SEQUENCE [LARGE SCALE GENOMIC DNA]</scope>
    <source>
        <strain evidence="9 10">So ce26</strain>
    </source>
</reference>
<feature type="domain" description="FAD-dependent oxidoreductase 2 FAD-binding" evidence="7">
    <location>
        <begin position="200"/>
        <end position="234"/>
    </location>
</feature>
<keyword evidence="4" id="KW-0560">Oxidoreductase</keyword>
<dbReference type="PANTHER" id="PTHR46056">
    <property type="entry name" value="LONG-CHAIN-ALCOHOL OXIDASE"/>
    <property type="match status" value="1"/>
</dbReference>
<evidence type="ECO:0000256" key="4">
    <source>
        <dbReference type="ARBA" id="ARBA00023002"/>
    </source>
</evidence>
<dbReference type="Gene3D" id="3.50.50.60">
    <property type="entry name" value="FAD/NAD(P)-binding domain"/>
    <property type="match status" value="2"/>
</dbReference>
<feature type="domain" description="Glucose-methanol-choline oxidoreductase N-terminal" evidence="6">
    <location>
        <begin position="247"/>
        <end position="474"/>
    </location>
</feature>
<evidence type="ECO:0000313" key="9">
    <source>
        <dbReference type="EMBL" id="AUX40752.1"/>
    </source>
</evidence>
<proteinExistence type="inferred from homology"/>
<gene>
    <name evidence="9" type="ORF">SOCE26_021530</name>
</gene>
<dbReference type="RefSeq" id="WP_104978505.1">
    <property type="nucleotide sequence ID" value="NZ_CP012673.1"/>
</dbReference>
<dbReference type="PRINTS" id="PR00420">
    <property type="entry name" value="RNGMNOXGNASE"/>
</dbReference>
<name>A0A2L0ENB3_SORCE</name>
<protein>
    <submittedName>
        <fullName evidence="9">GMC oxidoreductase</fullName>
    </submittedName>
</protein>
<dbReference type="OrthoDB" id="337582at2"/>
<keyword evidence="2" id="KW-0285">Flavoprotein</keyword>
<dbReference type="PANTHER" id="PTHR46056:SF12">
    <property type="entry name" value="LONG-CHAIN-ALCOHOL OXIDASE"/>
    <property type="match status" value="1"/>
</dbReference>
<keyword evidence="3" id="KW-0274">FAD</keyword>
<feature type="domain" description="Glucose-methanol-choline oxidoreductase C-terminal" evidence="8">
    <location>
        <begin position="565"/>
        <end position="680"/>
    </location>
</feature>
<evidence type="ECO:0000256" key="3">
    <source>
        <dbReference type="ARBA" id="ARBA00022827"/>
    </source>
</evidence>
<dbReference type="GO" id="GO:0016614">
    <property type="term" value="F:oxidoreductase activity, acting on CH-OH group of donors"/>
    <property type="evidence" value="ECO:0007669"/>
    <property type="project" value="InterPro"/>
</dbReference>
<dbReference type="InterPro" id="IPR036188">
    <property type="entry name" value="FAD/NAD-bd_sf"/>
</dbReference>
<dbReference type="Pfam" id="PF00890">
    <property type="entry name" value="FAD_binding_2"/>
    <property type="match status" value="1"/>
</dbReference>
<dbReference type="InterPro" id="IPR003953">
    <property type="entry name" value="FAD-dep_OxRdtase_2_FAD-bd"/>
</dbReference>
<dbReference type="AlphaFoldDB" id="A0A2L0ENB3"/>
<dbReference type="InterPro" id="IPR000172">
    <property type="entry name" value="GMC_OxRdtase_N"/>
</dbReference>
<evidence type="ECO:0000259" key="6">
    <source>
        <dbReference type="Pfam" id="PF00732"/>
    </source>
</evidence>
<dbReference type="Pfam" id="PF05199">
    <property type="entry name" value="GMC_oxred_C"/>
    <property type="match status" value="1"/>
</dbReference>
<evidence type="ECO:0000256" key="5">
    <source>
        <dbReference type="SAM" id="MobiDB-lite"/>
    </source>
</evidence>
<evidence type="ECO:0000256" key="1">
    <source>
        <dbReference type="ARBA" id="ARBA00010790"/>
    </source>
</evidence>
<dbReference type="EMBL" id="CP012673">
    <property type="protein sequence ID" value="AUX40752.1"/>
    <property type="molecule type" value="Genomic_DNA"/>
</dbReference>
<evidence type="ECO:0000259" key="7">
    <source>
        <dbReference type="Pfam" id="PF00890"/>
    </source>
</evidence>
<dbReference type="Pfam" id="PF00732">
    <property type="entry name" value="GMC_oxred_N"/>
    <property type="match status" value="1"/>
</dbReference>
<dbReference type="InterPro" id="IPR007867">
    <property type="entry name" value="GMC_OxRtase_C"/>
</dbReference>
<evidence type="ECO:0000256" key="2">
    <source>
        <dbReference type="ARBA" id="ARBA00022630"/>
    </source>
</evidence>
<dbReference type="Proteomes" id="UP000238348">
    <property type="component" value="Chromosome"/>
</dbReference>
<evidence type="ECO:0000313" key="10">
    <source>
        <dbReference type="Proteomes" id="UP000238348"/>
    </source>
</evidence>
<organism evidence="9 10">
    <name type="scientific">Sorangium cellulosum</name>
    <name type="common">Polyangium cellulosum</name>
    <dbReference type="NCBI Taxonomy" id="56"/>
    <lineage>
        <taxon>Bacteria</taxon>
        <taxon>Pseudomonadati</taxon>
        <taxon>Myxococcota</taxon>
        <taxon>Polyangia</taxon>
        <taxon>Polyangiales</taxon>
        <taxon>Polyangiaceae</taxon>
        <taxon>Sorangium</taxon>
    </lineage>
</organism>
<evidence type="ECO:0000259" key="8">
    <source>
        <dbReference type="Pfam" id="PF05199"/>
    </source>
</evidence>
<accession>A0A2L0ENB3</accession>
<comment type="similarity">
    <text evidence="1">Belongs to the GMC oxidoreductase family.</text>
</comment>
<sequence length="694" mass="74496">MTLGLDLDFGRLPTLERRALWPGTTKQNDGRGAEQGPAAGGSAGAEPGLSGRELRIAAAIAEAAMPPGRFLGGAGAETASRLSGWLSAIPPHLGQGLRAALWALELAPVPIRLRPLSALPLEERMEVLRGFEQSRTRALRALLKAVLTPLRFLHFDRPEMFKHVGCRYELPTVRDEEPRWLAQVTNGREIEEDLELECEVLVIGTGAGGAAAAYELASRGHAVLMLEEGDYHRRSSFTGRPARAYRDMYRDHGLDVALGNVAIPVFAGRAVGGSTVINSGTCYRAPERTFASWREGMGLPAEFSSEGLAPYYERVEQMLQVAPADPLHLGAIGPIIRRGAERLGYQHGPLVRNAPDCDGQGLCCFGCPTGAKRSTDVSYVPEALKRGAQLITAAHVRTIDIVAGRARGATATLGSDVSAAGRASKGTRRRPRLVVRAEAVVVAGGALMTPLLLRRSGACLPSGMLGKNLSIHPASKVMALFDERIDQWQGIPQGYQIDHFADEGLMFEGGSLPFDVAALAVPWTGHRYTELMERYPHLATFGFMIKDTSRGEVRPGLGGSPLVLYTMNQEDTAKMQRGIELLCEVFLAAGARRVLPLVAGCDEVNSPADLERLRARQIRAGDLDVAAFHPLGTCRIGVDPRSSCLGPDHQAHDVAGLYVCDGSAIPSSLGVNPQMTIMAMSLRAAQIIGERLST</sequence>